<evidence type="ECO:0000256" key="1">
    <source>
        <dbReference type="SAM" id="MobiDB-lite"/>
    </source>
</evidence>
<organism evidence="2 3">
    <name type="scientific">Oryzias melastigma</name>
    <name type="common">Marine medaka</name>
    <dbReference type="NCBI Taxonomy" id="30732"/>
    <lineage>
        <taxon>Eukaryota</taxon>
        <taxon>Metazoa</taxon>
        <taxon>Chordata</taxon>
        <taxon>Craniata</taxon>
        <taxon>Vertebrata</taxon>
        <taxon>Euteleostomi</taxon>
        <taxon>Actinopterygii</taxon>
        <taxon>Neopterygii</taxon>
        <taxon>Teleostei</taxon>
        <taxon>Neoteleostei</taxon>
        <taxon>Acanthomorphata</taxon>
        <taxon>Ovalentaria</taxon>
        <taxon>Atherinomorphae</taxon>
        <taxon>Beloniformes</taxon>
        <taxon>Adrianichthyidae</taxon>
        <taxon>Oryziinae</taxon>
        <taxon>Oryzias</taxon>
    </lineage>
</organism>
<dbReference type="Proteomes" id="UP000646548">
    <property type="component" value="Unassembled WGS sequence"/>
</dbReference>
<dbReference type="EMBL" id="WKFB01000259">
    <property type="protein sequence ID" value="KAF6729319.1"/>
    <property type="molecule type" value="Genomic_DNA"/>
</dbReference>
<feature type="compositionally biased region" description="Basic and acidic residues" evidence="1">
    <location>
        <begin position="1"/>
        <end position="11"/>
    </location>
</feature>
<evidence type="ECO:0000313" key="2">
    <source>
        <dbReference type="EMBL" id="KAF6729319.1"/>
    </source>
</evidence>
<dbReference type="AlphaFoldDB" id="A0A834CHE7"/>
<keyword evidence="2" id="KW-0808">Transferase</keyword>
<dbReference type="PANTHER" id="PTHR47907:SF5">
    <property type="entry name" value="AP2 ASSOCIATED KINASE 1"/>
    <property type="match status" value="1"/>
</dbReference>
<sequence>MKKFFDSRREFASSGPGSGAGGGGACSGVGGSFIGRMFSIGRYQVTVEEIIAE</sequence>
<feature type="non-terminal residue" evidence="2">
    <location>
        <position position="53"/>
    </location>
</feature>
<name>A0A834CHE7_ORYME</name>
<protein>
    <submittedName>
        <fullName evidence="2">AP2-associated protein kinase 1</fullName>
    </submittedName>
</protein>
<evidence type="ECO:0000313" key="3">
    <source>
        <dbReference type="Proteomes" id="UP000646548"/>
    </source>
</evidence>
<feature type="region of interest" description="Disordered" evidence="1">
    <location>
        <begin position="1"/>
        <end position="24"/>
    </location>
</feature>
<accession>A0A834CHE7</accession>
<dbReference type="PANTHER" id="PTHR47907">
    <property type="entry name" value="PROTEIN KINASE DOMAIN-CONTAINING PROTEIN"/>
    <property type="match status" value="1"/>
</dbReference>
<proteinExistence type="predicted"/>
<keyword evidence="2" id="KW-0418">Kinase</keyword>
<dbReference type="GO" id="GO:0016301">
    <property type="term" value="F:kinase activity"/>
    <property type="evidence" value="ECO:0007669"/>
    <property type="project" value="UniProtKB-KW"/>
</dbReference>
<dbReference type="InterPro" id="IPR051744">
    <property type="entry name" value="AP2_assoc_SerThr_kinase"/>
</dbReference>
<comment type="caution">
    <text evidence="2">The sequence shown here is derived from an EMBL/GenBank/DDBJ whole genome shotgun (WGS) entry which is preliminary data.</text>
</comment>
<reference evidence="2" key="1">
    <citation type="journal article" name="BMC Genomics">
        <title>Long-read sequencing and de novo genome assembly of marine medaka (Oryzias melastigma).</title>
        <authorList>
            <person name="Liang P."/>
            <person name="Saqib H.S.A."/>
            <person name="Ni X."/>
            <person name="Shen Y."/>
        </authorList>
    </citation>
    <scope>NUCLEOTIDE SEQUENCE</scope>
    <source>
        <strain evidence="2">Bigg-433</strain>
    </source>
</reference>
<dbReference type="PROSITE" id="PS51257">
    <property type="entry name" value="PROKAR_LIPOPROTEIN"/>
    <property type="match status" value="1"/>
</dbReference>
<gene>
    <name evidence="2" type="ORF">FQA47_020907</name>
</gene>